<dbReference type="PANTHER" id="PTHR30011:SF16">
    <property type="entry name" value="C2H2 FINGER DOMAIN TRANSCRIPTION FACTOR (EUROFUNG)-RELATED"/>
    <property type="match status" value="1"/>
</dbReference>
<evidence type="ECO:0000259" key="7">
    <source>
        <dbReference type="Pfam" id="PF00296"/>
    </source>
</evidence>
<dbReference type="RefSeq" id="WP_218778705.1">
    <property type="nucleotide sequence ID" value="NZ_FUKR01000007.1"/>
</dbReference>
<evidence type="ECO:0000256" key="4">
    <source>
        <dbReference type="ARBA" id="ARBA00023033"/>
    </source>
</evidence>
<keyword evidence="9" id="KW-1185">Reference proteome</keyword>
<dbReference type="GO" id="GO:0016705">
    <property type="term" value="F:oxidoreductase activity, acting on paired donors, with incorporation or reduction of molecular oxygen"/>
    <property type="evidence" value="ECO:0007669"/>
    <property type="project" value="InterPro"/>
</dbReference>
<evidence type="ECO:0000256" key="2">
    <source>
        <dbReference type="ARBA" id="ARBA00022643"/>
    </source>
</evidence>
<dbReference type="InterPro" id="IPR051260">
    <property type="entry name" value="Diverse_substr_monoxygenases"/>
</dbReference>
<feature type="domain" description="Luciferase-like" evidence="7">
    <location>
        <begin position="33"/>
        <end position="386"/>
    </location>
</feature>
<organism evidence="8 9">
    <name type="scientific">Mycetocola reblochoni REB411</name>
    <dbReference type="NCBI Taxonomy" id="1255698"/>
    <lineage>
        <taxon>Bacteria</taxon>
        <taxon>Bacillati</taxon>
        <taxon>Actinomycetota</taxon>
        <taxon>Actinomycetes</taxon>
        <taxon>Micrococcales</taxon>
        <taxon>Microbacteriaceae</taxon>
        <taxon>Mycetocola</taxon>
    </lineage>
</organism>
<dbReference type="InterPro" id="IPR036661">
    <property type="entry name" value="Luciferase-like_sf"/>
</dbReference>
<dbReference type="Gene3D" id="3.20.20.30">
    <property type="entry name" value="Luciferase-like domain"/>
    <property type="match status" value="1"/>
</dbReference>
<feature type="binding site" evidence="6">
    <location>
        <position position="60"/>
    </location>
    <ligand>
        <name>FMN</name>
        <dbReference type="ChEBI" id="CHEBI:58210"/>
    </ligand>
</feature>
<accession>A0A1R4IGF9</accession>
<dbReference type="PIRSF" id="PIRSF000337">
    <property type="entry name" value="NTA_MOA"/>
    <property type="match status" value="1"/>
</dbReference>
<sequence>MSASAAGRYHLNLSLMQPGHFRTAWRLPDHDPRAVLDIGHVARLSEHAERAKIHAVFLGDGPGSTAAIARGPESGIDPTILFAHLFARTSRIGAIATSSTTYNEPYNLARRYSALDHVSGGRAALNAVTTLNPAAAAAFGYEQELPKAERYERAEEFLEVVTGLWGAWQPDALVADRESGLYADPDRIHPIDYRGAHFRVRGSLSLPESAQGRPLIVQAGGSAGGVRLGARFADLVFTVAQTQDRARRFRQELAAAALAVGRPTPPQTSLGVVLLIGSTEEEARRRGEALLDSLGEEAGEQLLAQLGIPAGSIGPEQLITRELIAPGVAGRGSDGFQASTLALLEERSFTTRELLLRSAAGNGHRLVLGTPEQIADDLDAWFDAGTADGFTIMSADNAVDAPAFLDEVVPILQGRGSFRTEYRGATLRENYGIPFPEPAGVGATVPDRPAASAG</sequence>
<dbReference type="NCBIfam" id="TIGR03860">
    <property type="entry name" value="FMN_nitrolo"/>
    <property type="match status" value="1"/>
</dbReference>
<dbReference type="AlphaFoldDB" id="A0A1R4IGF9"/>
<dbReference type="EC" id="1.14.13.-" evidence="8"/>
<keyword evidence="1 6" id="KW-0285">Flavoprotein</keyword>
<feature type="binding site" evidence="6">
    <location>
        <position position="222"/>
    </location>
    <ligand>
        <name>FMN</name>
        <dbReference type="ChEBI" id="CHEBI:58210"/>
    </ligand>
</feature>
<comment type="similarity">
    <text evidence="5">Belongs to the NtaA/SnaA/DszA monooxygenase family.</text>
</comment>
<dbReference type="CDD" id="cd01095">
    <property type="entry name" value="Nitrilotriacetate_monoxgenase"/>
    <property type="match status" value="1"/>
</dbReference>
<feature type="binding site" evidence="6">
    <location>
        <position position="97"/>
    </location>
    <ligand>
        <name>FMN</name>
        <dbReference type="ChEBI" id="CHEBI:58210"/>
    </ligand>
</feature>
<feature type="binding site" evidence="6">
    <location>
        <position position="151"/>
    </location>
    <ligand>
        <name>FMN</name>
        <dbReference type="ChEBI" id="CHEBI:58210"/>
    </ligand>
</feature>
<dbReference type="EMBL" id="FUKR01000007">
    <property type="protein sequence ID" value="SJN18684.1"/>
    <property type="molecule type" value="Genomic_DNA"/>
</dbReference>
<dbReference type="SUPFAM" id="SSF51679">
    <property type="entry name" value="Bacterial luciferase-like"/>
    <property type="match status" value="1"/>
</dbReference>
<reference evidence="9" key="1">
    <citation type="submission" date="2017-02" db="EMBL/GenBank/DDBJ databases">
        <authorList>
            <person name="Dridi B."/>
        </authorList>
    </citation>
    <scope>NUCLEOTIDE SEQUENCE [LARGE SCALE GENOMIC DNA]</scope>
    <source>
        <strain evidence="9">EB411</strain>
    </source>
</reference>
<proteinExistence type="inferred from homology"/>
<keyword evidence="3 8" id="KW-0560">Oxidoreductase</keyword>
<dbReference type="GO" id="GO:0004497">
    <property type="term" value="F:monooxygenase activity"/>
    <property type="evidence" value="ECO:0007669"/>
    <property type="project" value="UniProtKB-KW"/>
</dbReference>
<evidence type="ECO:0000256" key="3">
    <source>
        <dbReference type="ARBA" id="ARBA00023002"/>
    </source>
</evidence>
<evidence type="ECO:0000313" key="8">
    <source>
        <dbReference type="EMBL" id="SJN18684.1"/>
    </source>
</evidence>
<gene>
    <name evidence="8" type="ORF">FM119_01545</name>
</gene>
<dbReference type="PANTHER" id="PTHR30011">
    <property type="entry name" value="ALKANESULFONATE MONOOXYGENASE-RELATED"/>
    <property type="match status" value="1"/>
</dbReference>
<evidence type="ECO:0000256" key="6">
    <source>
        <dbReference type="PIRSR" id="PIRSR000337-1"/>
    </source>
</evidence>
<protein>
    <submittedName>
        <fullName evidence="8">Nitrilotriacetate monooxygenase component A</fullName>
        <ecNumber evidence="8">1.14.13.-</ecNumber>
    </submittedName>
</protein>
<keyword evidence="2 6" id="KW-0288">FMN</keyword>
<evidence type="ECO:0000313" key="9">
    <source>
        <dbReference type="Proteomes" id="UP000196778"/>
    </source>
</evidence>
<evidence type="ECO:0000256" key="5">
    <source>
        <dbReference type="ARBA" id="ARBA00033748"/>
    </source>
</evidence>
<dbReference type="InterPro" id="IPR011251">
    <property type="entry name" value="Luciferase-like_dom"/>
</dbReference>
<dbReference type="Proteomes" id="UP000196778">
    <property type="component" value="Unassembled WGS sequence"/>
</dbReference>
<name>A0A1R4IGF9_9MICO</name>
<keyword evidence="4 8" id="KW-0503">Monooxygenase</keyword>
<evidence type="ECO:0000256" key="1">
    <source>
        <dbReference type="ARBA" id="ARBA00022630"/>
    </source>
</evidence>
<dbReference type="Pfam" id="PF00296">
    <property type="entry name" value="Bac_luciferase"/>
    <property type="match status" value="1"/>
</dbReference>
<dbReference type="InterPro" id="IPR016215">
    <property type="entry name" value="NTA_MOA"/>
</dbReference>